<dbReference type="GO" id="GO:0042918">
    <property type="term" value="P:alkanesulfonate transmembrane transport"/>
    <property type="evidence" value="ECO:0007669"/>
    <property type="project" value="TreeGrafter"/>
</dbReference>
<dbReference type="InterPro" id="IPR001638">
    <property type="entry name" value="Solute-binding_3/MltF_N"/>
</dbReference>
<name>A0A1W1WDR1_SULTA</name>
<dbReference type="PANTHER" id="PTHR30024">
    <property type="entry name" value="ALIPHATIC SULFONATES-BINDING PROTEIN-RELATED"/>
    <property type="match status" value="1"/>
</dbReference>
<evidence type="ECO:0000313" key="7">
    <source>
        <dbReference type="Proteomes" id="UP000192660"/>
    </source>
</evidence>
<dbReference type="Proteomes" id="UP000192660">
    <property type="component" value="Unassembled WGS sequence"/>
</dbReference>
<dbReference type="AlphaFoldDB" id="A0A1W1WDR1"/>
<dbReference type="SUPFAM" id="SSF53850">
    <property type="entry name" value="Periplasmic binding protein-like II"/>
    <property type="match status" value="1"/>
</dbReference>
<feature type="signal peptide" evidence="4">
    <location>
        <begin position="1"/>
        <end position="35"/>
    </location>
</feature>
<dbReference type="Pfam" id="PF09084">
    <property type="entry name" value="NMT1"/>
    <property type="match status" value="1"/>
</dbReference>
<comment type="subcellular location">
    <subcellularLocation>
        <location evidence="1">Periplasm</location>
    </subcellularLocation>
</comment>
<gene>
    <name evidence="6" type="ORF">SAMN00768000_1645</name>
</gene>
<comment type="similarity">
    <text evidence="2">Belongs to the bacterial solute-binding protein SsuA/TauA family.</text>
</comment>
<dbReference type="Gene3D" id="3.40.190.10">
    <property type="entry name" value="Periplasmic binding protein-like II"/>
    <property type="match status" value="2"/>
</dbReference>
<dbReference type="RefSeq" id="WP_176213198.1">
    <property type="nucleotide sequence ID" value="NZ_FWWY01000001.1"/>
</dbReference>
<dbReference type="PANTHER" id="PTHR30024:SF47">
    <property type="entry name" value="TAURINE-BINDING PERIPLASMIC PROTEIN"/>
    <property type="match status" value="1"/>
</dbReference>
<reference evidence="7" key="1">
    <citation type="submission" date="2017-04" db="EMBL/GenBank/DDBJ databases">
        <authorList>
            <person name="Varghese N."/>
            <person name="Submissions S."/>
        </authorList>
    </citation>
    <scope>NUCLEOTIDE SEQUENCE [LARGE SCALE GENOMIC DNA]</scope>
    <source>
        <strain evidence="7">DSM 9293</strain>
    </source>
</reference>
<protein>
    <submittedName>
        <fullName evidence="6">NitT/TauT family transport system substrate-binding protein</fullName>
    </submittedName>
</protein>
<dbReference type="SMART" id="SM00062">
    <property type="entry name" value="PBPb"/>
    <property type="match status" value="1"/>
</dbReference>
<feature type="chain" id="PRO_5013297670" evidence="4">
    <location>
        <begin position="36"/>
        <end position="354"/>
    </location>
</feature>
<evidence type="ECO:0000256" key="1">
    <source>
        <dbReference type="ARBA" id="ARBA00004418"/>
    </source>
</evidence>
<dbReference type="GO" id="GO:0042597">
    <property type="term" value="C:periplasmic space"/>
    <property type="evidence" value="ECO:0007669"/>
    <property type="project" value="UniProtKB-SubCell"/>
</dbReference>
<dbReference type="InterPro" id="IPR015168">
    <property type="entry name" value="SsuA/THI5"/>
</dbReference>
<evidence type="ECO:0000256" key="2">
    <source>
        <dbReference type="ARBA" id="ARBA00010742"/>
    </source>
</evidence>
<accession>A0A1W1WDR1</accession>
<keyword evidence="7" id="KW-1185">Reference proteome</keyword>
<evidence type="ECO:0000259" key="5">
    <source>
        <dbReference type="SMART" id="SM00062"/>
    </source>
</evidence>
<feature type="domain" description="Solute-binding protein family 3/N-terminal" evidence="5">
    <location>
        <begin position="41"/>
        <end position="258"/>
    </location>
</feature>
<evidence type="ECO:0000256" key="4">
    <source>
        <dbReference type="SAM" id="SignalP"/>
    </source>
</evidence>
<dbReference type="EMBL" id="FWWY01000001">
    <property type="protein sequence ID" value="SMC04416.1"/>
    <property type="molecule type" value="Genomic_DNA"/>
</dbReference>
<proteinExistence type="inferred from homology"/>
<evidence type="ECO:0000313" key="6">
    <source>
        <dbReference type="EMBL" id="SMC04416.1"/>
    </source>
</evidence>
<dbReference type="STRING" id="28034.BFX07_01140"/>
<organism evidence="6 7">
    <name type="scientific">Sulfobacillus thermosulfidooxidans (strain DSM 9293 / VKM B-1269 / AT-1)</name>
    <dbReference type="NCBI Taxonomy" id="929705"/>
    <lineage>
        <taxon>Bacteria</taxon>
        <taxon>Bacillati</taxon>
        <taxon>Bacillota</taxon>
        <taxon>Clostridia</taxon>
        <taxon>Eubacteriales</taxon>
        <taxon>Clostridiales Family XVII. Incertae Sedis</taxon>
        <taxon>Sulfobacillus</taxon>
    </lineage>
</organism>
<evidence type="ECO:0000256" key="3">
    <source>
        <dbReference type="ARBA" id="ARBA00022729"/>
    </source>
</evidence>
<keyword evidence="3 4" id="KW-0732">Signal</keyword>
<dbReference type="PROSITE" id="PS51257">
    <property type="entry name" value="PROKAR_LIPOPROTEIN"/>
    <property type="match status" value="1"/>
</dbReference>
<sequence length="354" mass="38622">MRVFMRTKKSWRSLMMGAFALPFLVGLAGCGSATAATQEPTVTIGYENAPDPESVAIEQNFFQKYMHAHVVLKYFSSGPEALTSLASGSLDFMTTLGNPPTASAIARGVPLKVIWAMERYTTAEGLVVKNGSHIRSLKDLEGKTVALVQGSTSPFELDTALEMHHIPVSSVHIDNMAPPNMVAAWKTNQIEAAYVWAPFLNEMQQDHGHILIYDQNQVNQAPIFNLAVVNSHFASKYPQLVDQFIQAEEAGVKFFYAHPHKSFQDIGKLNGISAADAKAQAQGLHFTTLSQELTLRRLGTPSTVADSLVTKSLTSAATWLKQTGQISTVPANMSQYVDPSFCQTVYNHSLKTGS</sequence>